<name>A0A015KCB0_RHIIW</name>
<dbReference type="EMBL" id="JEMT01003531">
    <property type="protein sequence ID" value="EXX79432.1"/>
    <property type="molecule type" value="Genomic_DNA"/>
</dbReference>
<dbReference type="Gene3D" id="1.10.510.10">
    <property type="entry name" value="Transferase(Phosphotransferase) domain 1"/>
    <property type="match status" value="1"/>
</dbReference>
<keyword evidence="4" id="KW-1185">Reference proteome</keyword>
<dbReference type="Pfam" id="PF07714">
    <property type="entry name" value="PK_Tyr_Ser-Thr"/>
    <property type="match status" value="1"/>
</dbReference>
<dbReference type="GO" id="GO:0004674">
    <property type="term" value="F:protein serine/threonine kinase activity"/>
    <property type="evidence" value="ECO:0007669"/>
    <property type="project" value="TreeGrafter"/>
</dbReference>
<sequence>MTSGYEVIDNFIIKIQENLSNSQNFEWIPYEQFENIKSLASGGISNIRIAKWINGPIIGDKQKQKRVGPLMVVLKIIDWEKELSSILNQVQYHYICYNKSPDKFLPIYGITKDHLNNYISIIKYAEEGDLHDYLDSNFSSLNWNKKLLILSSFLRDLKTIHEQGFMHKDIHSKNILLSRNNEGKLLIAYLPTSGLTRPVAPIGNKNEKEGIYGILPYLAPEVLKGKEYIQASDIYSVGIVMCELSTGEFPFKDKQHDMILTVNICQGERPRLSDNAPSIYNEVIKMCWAQDPSVRPSINKLESIVLEWCDRLAELFGESDKE</sequence>
<evidence type="ECO:0000313" key="3">
    <source>
        <dbReference type="EMBL" id="EXX79432.1"/>
    </source>
</evidence>
<dbReference type="PANTHER" id="PTHR44329">
    <property type="entry name" value="SERINE/THREONINE-PROTEIN KINASE TNNI3K-RELATED"/>
    <property type="match status" value="1"/>
</dbReference>
<dbReference type="InterPro" id="IPR000719">
    <property type="entry name" value="Prot_kinase_dom"/>
</dbReference>
<proteinExistence type="predicted"/>
<dbReference type="InterPro" id="IPR051681">
    <property type="entry name" value="Ser/Thr_Kinases-Pseudokinases"/>
</dbReference>
<dbReference type="OrthoDB" id="6718656at2759"/>
<feature type="domain" description="Protein kinase" evidence="1">
    <location>
        <begin position="33"/>
        <end position="306"/>
    </location>
</feature>
<evidence type="ECO:0000313" key="2">
    <source>
        <dbReference type="EMBL" id="EXX67619.1"/>
    </source>
</evidence>
<dbReference type="SMR" id="A0A015KCB0"/>
<dbReference type="SUPFAM" id="SSF56112">
    <property type="entry name" value="Protein kinase-like (PK-like)"/>
    <property type="match status" value="1"/>
</dbReference>
<comment type="caution">
    <text evidence="3">The sequence shown here is derived from an EMBL/GenBank/DDBJ whole genome shotgun (WGS) entry which is preliminary data.</text>
</comment>
<dbReference type="PROSITE" id="PS50011">
    <property type="entry name" value="PROTEIN_KINASE_DOM"/>
    <property type="match status" value="1"/>
</dbReference>
<dbReference type="InterPro" id="IPR011009">
    <property type="entry name" value="Kinase-like_dom_sf"/>
</dbReference>
<dbReference type="AlphaFoldDB" id="A0A015KCB0"/>
<dbReference type="GO" id="GO:0005524">
    <property type="term" value="F:ATP binding"/>
    <property type="evidence" value="ECO:0007669"/>
    <property type="project" value="InterPro"/>
</dbReference>
<gene>
    <name evidence="3" type="ORF">RirG_005670</name>
    <name evidence="2" type="ORF">RirG_112710</name>
</gene>
<dbReference type="EMBL" id="JEMT01017659">
    <property type="protein sequence ID" value="EXX67619.1"/>
    <property type="molecule type" value="Genomic_DNA"/>
</dbReference>
<reference evidence="3 4" key="1">
    <citation type="submission" date="2014-02" db="EMBL/GenBank/DDBJ databases">
        <title>Single nucleus genome sequencing reveals high similarity among nuclei of an endomycorrhizal fungus.</title>
        <authorList>
            <person name="Lin K."/>
            <person name="Geurts R."/>
            <person name="Zhang Z."/>
            <person name="Limpens E."/>
            <person name="Saunders D.G."/>
            <person name="Mu D."/>
            <person name="Pang E."/>
            <person name="Cao H."/>
            <person name="Cha H."/>
            <person name="Lin T."/>
            <person name="Zhou Q."/>
            <person name="Shang Y."/>
            <person name="Li Y."/>
            <person name="Ivanov S."/>
            <person name="Sharma T."/>
            <person name="Velzen R.V."/>
            <person name="Ruijter N.D."/>
            <person name="Aanen D.K."/>
            <person name="Win J."/>
            <person name="Kamoun S."/>
            <person name="Bisseling T."/>
            <person name="Huang S."/>
        </authorList>
    </citation>
    <scope>NUCLEOTIDE SEQUENCE [LARGE SCALE GENOMIC DNA]</scope>
    <source>
        <strain evidence="3">DAOM 197198w</strain>
        <strain evidence="4">DAOM197198w</strain>
    </source>
</reference>
<evidence type="ECO:0000313" key="4">
    <source>
        <dbReference type="Proteomes" id="UP000022910"/>
    </source>
</evidence>
<evidence type="ECO:0000259" key="1">
    <source>
        <dbReference type="PROSITE" id="PS50011"/>
    </source>
</evidence>
<protein>
    <submittedName>
        <fullName evidence="3">Ssk22p</fullName>
    </submittedName>
</protein>
<dbReference type="Proteomes" id="UP000022910">
    <property type="component" value="Unassembled WGS sequence"/>
</dbReference>
<dbReference type="InterPro" id="IPR001245">
    <property type="entry name" value="Ser-Thr/Tyr_kinase_cat_dom"/>
</dbReference>
<dbReference type="HOGENOM" id="CLU_000288_7_34_1"/>
<organism evidence="3 4">
    <name type="scientific">Rhizophagus irregularis (strain DAOM 197198w)</name>
    <name type="common">Glomus intraradices</name>
    <dbReference type="NCBI Taxonomy" id="1432141"/>
    <lineage>
        <taxon>Eukaryota</taxon>
        <taxon>Fungi</taxon>
        <taxon>Fungi incertae sedis</taxon>
        <taxon>Mucoromycota</taxon>
        <taxon>Glomeromycotina</taxon>
        <taxon>Glomeromycetes</taxon>
        <taxon>Glomerales</taxon>
        <taxon>Glomeraceae</taxon>
        <taxon>Rhizophagus</taxon>
    </lineage>
</organism>
<accession>A0A015KCB0</accession>
<dbReference type="PRINTS" id="PR00109">
    <property type="entry name" value="TYRKINASE"/>
</dbReference>